<sequence>MSDADISVAESRICKSKPVVVAHHQSAQCYFCPETEELVFIADSEAAEFEAHWKEMQQCVNDFHQEKINYSVAIEKYGIAAETTAAPEASFHDAVVRAEEDLELKRKELKEKIGEFSTQGMKYNDVVELVPVSGQSAKRKAGEKRAPVVYVKKGYYSQGKDGRKLHTVSLKSRDKKGGAESIFERRSDGKIRRIDDKKLQRQLAGLNWPKIKIDLKDVVKWAGLGFDPEALSRDCSLFDWADSWNAAAQGEASWGDHIDFEGGAQFMRFVSNFGANVEVDPRKQQFSIKGEGGGSLTAAAGIASFSIYAPDRIGWALTVNPSDENEVPFDLGMMRLSLNVRLAAFIGATLQVEAQFQVVSSGDQQTVMGQPGRLRRFSERRSRAYDFHQQMNSEDEGIKLSAEAFAGARAEGTLTGSLQWLKPTAAGETNGGILETTGEYVDFCKIGPSIAGLAGVGAGLSFHCTFINGKFCFRFAASLCKGLGAKGGFICEVNGNTFLEFGAWLIYQLNQRDYGFFKVMDEAAFSVYTKYCVMQMEVVEKNVYEYYSFAKGSIEKVANDFKKKIGELADETKKSIDASQRRNQLAKNIITRESDLLRYTPEAKGILLYLLTRHGKWDNIDPGNIEFLDRYGERKEAVLCVLRSIQTKPEWHKVLSRVNSQGHGPSEGYSELDAVERHERSLVDFLRLGLKDRDRELYKIKYERSELAIIYDRLKEFSSSGYALAMNDTVYYKLNVGRNPNYPRRCKFGDCGADIV</sequence>
<proteinExistence type="predicted"/>
<reference evidence="2 3" key="1">
    <citation type="submission" date="2018-06" db="EMBL/GenBank/DDBJ databases">
        <authorList>
            <consortium name="Pathogen Informatics"/>
            <person name="Doyle S."/>
        </authorList>
    </citation>
    <scope>NUCLEOTIDE SEQUENCE [LARGE SCALE GENOMIC DNA]</scope>
    <source>
        <strain evidence="2 3">NCTC7914</strain>
    </source>
</reference>
<evidence type="ECO:0008006" key="4">
    <source>
        <dbReference type="Google" id="ProtNLM"/>
    </source>
</evidence>
<gene>
    <name evidence="2" type="ORF">NCTC7914_03230</name>
</gene>
<evidence type="ECO:0000313" key="2">
    <source>
        <dbReference type="EMBL" id="SUD69093.1"/>
    </source>
</evidence>
<dbReference type="EMBL" id="UGUY01000001">
    <property type="protein sequence ID" value="SUD69093.1"/>
    <property type="molecule type" value="Genomic_DNA"/>
</dbReference>
<protein>
    <recommendedName>
        <fullName evidence="4">ATPase</fullName>
    </recommendedName>
</protein>
<keyword evidence="1" id="KW-0175">Coiled coil</keyword>
<organism evidence="2 3">
    <name type="scientific">Pseudomonas putida</name>
    <name type="common">Arthrobacter siderocapsulatus</name>
    <dbReference type="NCBI Taxonomy" id="303"/>
    <lineage>
        <taxon>Bacteria</taxon>
        <taxon>Pseudomonadati</taxon>
        <taxon>Pseudomonadota</taxon>
        <taxon>Gammaproteobacteria</taxon>
        <taxon>Pseudomonadales</taxon>
        <taxon>Pseudomonadaceae</taxon>
        <taxon>Pseudomonas</taxon>
    </lineage>
</organism>
<evidence type="ECO:0000256" key="1">
    <source>
        <dbReference type="SAM" id="Coils"/>
    </source>
</evidence>
<name>A0A379KM87_PSEPU</name>
<evidence type="ECO:0000313" key="3">
    <source>
        <dbReference type="Proteomes" id="UP000254602"/>
    </source>
</evidence>
<feature type="coiled-coil region" evidence="1">
    <location>
        <begin position="92"/>
        <end position="119"/>
    </location>
</feature>
<dbReference type="AlphaFoldDB" id="A0A379KM87"/>
<dbReference type="Proteomes" id="UP000254602">
    <property type="component" value="Unassembled WGS sequence"/>
</dbReference>
<accession>A0A379KM87</accession>
<dbReference type="RefSeq" id="WP_148708302.1">
    <property type="nucleotide sequence ID" value="NZ_UGUY01000001.1"/>
</dbReference>